<keyword evidence="9" id="KW-1185">Reference proteome</keyword>
<dbReference type="InterPro" id="IPR008253">
    <property type="entry name" value="Marvel"/>
</dbReference>
<keyword evidence="4 6" id="KW-0472">Membrane</keyword>
<comment type="subcellular location">
    <subcellularLocation>
        <location evidence="1">Membrane</location>
        <topology evidence="1">Multi-pass membrane protein</topology>
    </subcellularLocation>
</comment>
<feature type="region of interest" description="Disordered" evidence="5">
    <location>
        <begin position="155"/>
        <end position="220"/>
    </location>
</feature>
<organism evidence="8 9">
    <name type="scientific">Piptocephalis cylindrospora</name>
    <dbReference type="NCBI Taxonomy" id="1907219"/>
    <lineage>
        <taxon>Eukaryota</taxon>
        <taxon>Fungi</taxon>
        <taxon>Fungi incertae sedis</taxon>
        <taxon>Zoopagomycota</taxon>
        <taxon>Zoopagomycotina</taxon>
        <taxon>Zoopagomycetes</taxon>
        <taxon>Zoopagales</taxon>
        <taxon>Piptocephalidaceae</taxon>
        <taxon>Piptocephalis</taxon>
    </lineage>
</organism>
<evidence type="ECO:0000256" key="6">
    <source>
        <dbReference type="SAM" id="Phobius"/>
    </source>
</evidence>
<dbReference type="Pfam" id="PF01284">
    <property type="entry name" value="MARVEL"/>
    <property type="match status" value="1"/>
</dbReference>
<dbReference type="GO" id="GO:0016020">
    <property type="term" value="C:membrane"/>
    <property type="evidence" value="ECO:0007669"/>
    <property type="project" value="UniProtKB-SubCell"/>
</dbReference>
<evidence type="ECO:0000256" key="1">
    <source>
        <dbReference type="ARBA" id="ARBA00004141"/>
    </source>
</evidence>
<evidence type="ECO:0000256" key="2">
    <source>
        <dbReference type="ARBA" id="ARBA00022692"/>
    </source>
</evidence>
<feature type="compositionally biased region" description="Low complexity" evidence="5">
    <location>
        <begin position="211"/>
        <end position="220"/>
    </location>
</feature>
<feature type="transmembrane region" description="Helical" evidence="6">
    <location>
        <begin position="40"/>
        <end position="62"/>
    </location>
</feature>
<feature type="domain" description="MARVEL" evidence="7">
    <location>
        <begin position="8"/>
        <end position="138"/>
    </location>
</feature>
<gene>
    <name evidence="8" type="ORF">BJ684DRAFT_19662</name>
</gene>
<dbReference type="EMBL" id="KZ987925">
    <property type="protein sequence ID" value="RKP13882.1"/>
    <property type="molecule type" value="Genomic_DNA"/>
</dbReference>
<dbReference type="AlphaFoldDB" id="A0A4P9Y598"/>
<dbReference type="OrthoDB" id="10609368at2759"/>
<evidence type="ECO:0000256" key="5">
    <source>
        <dbReference type="SAM" id="MobiDB-lite"/>
    </source>
</evidence>
<evidence type="ECO:0000313" key="9">
    <source>
        <dbReference type="Proteomes" id="UP000267251"/>
    </source>
</evidence>
<feature type="non-terminal residue" evidence="8">
    <location>
        <position position="220"/>
    </location>
</feature>
<feature type="transmembrane region" description="Helical" evidence="6">
    <location>
        <begin position="74"/>
        <end position="94"/>
    </location>
</feature>
<sequence>MLSAEKRHFFLLVTATLFALIALALHGHVIAVIGNTSAHAFALFVSVAAFLVSLLCALAPIAHNQWGVRAARGLVHPLIAATLAAVFFVFWLAAGASVATQFSGVSCDLYIFWDGACRTSKAASAFDFFNMGIWLGILIPLAPLAYKHISGETVSGGSAGGPHSTPAKLEEQGVGSTSAGTPYQDPEMAGHQGGGMPSPGVDGHSPSYHHPQGQGSPQGQ</sequence>
<dbReference type="Proteomes" id="UP000267251">
    <property type="component" value="Unassembled WGS sequence"/>
</dbReference>
<keyword evidence="3 6" id="KW-1133">Transmembrane helix</keyword>
<evidence type="ECO:0000259" key="7">
    <source>
        <dbReference type="Pfam" id="PF01284"/>
    </source>
</evidence>
<dbReference type="PANTHER" id="PTHR37451">
    <property type="entry name" value="MARVEL DOMAIN"/>
    <property type="match status" value="1"/>
</dbReference>
<proteinExistence type="predicted"/>
<evidence type="ECO:0000256" key="3">
    <source>
        <dbReference type="ARBA" id="ARBA00022989"/>
    </source>
</evidence>
<accession>A0A4P9Y598</accession>
<name>A0A4P9Y598_9FUNG</name>
<dbReference type="PANTHER" id="PTHR37451:SF1">
    <property type="entry name" value="MARVEL DOMAIN-CONTAINING PROTEIN"/>
    <property type="match status" value="1"/>
</dbReference>
<keyword evidence="2 6" id="KW-0812">Transmembrane</keyword>
<protein>
    <recommendedName>
        <fullName evidence="7">MARVEL domain-containing protein</fullName>
    </recommendedName>
</protein>
<evidence type="ECO:0000313" key="8">
    <source>
        <dbReference type="EMBL" id="RKP13882.1"/>
    </source>
</evidence>
<evidence type="ECO:0000256" key="4">
    <source>
        <dbReference type="ARBA" id="ARBA00023136"/>
    </source>
</evidence>
<reference evidence="9" key="1">
    <citation type="journal article" date="2018" name="Nat. Microbiol.">
        <title>Leveraging single-cell genomics to expand the fungal tree of life.</title>
        <authorList>
            <person name="Ahrendt S.R."/>
            <person name="Quandt C.A."/>
            <person name="Ciobanu D."/>
            <person name="Clum A."/>
            <person name="Salamov A."/>
            <person name="Andreopoulos B."/>
            <person name="Cheng J.F."/>
            <person name="Woyke T."/>
            <person name="Pelin A."/>
            <person name="Henrissat B."/>
            <person name="Reynolds N.K."/>
            <person name="Benny G.L."/>
            <person name="Smith M.E."/>
            <person name="James T.Y."/>
            <person name="Grigoriev I.V."/>
        </authorList>
    </citation>
    <scope>NUCLEOTIDE SEQUENCE [LARGE SCALE GENOMIC DNA]</scope>
</reference>
<feature type="transmembrane region" description="Helical" evidence="6">
    <location>
        <begin position="128"/>
        <end position="146"/>
    </location>
</feature>